<evidence type="ECO:0000313" key="1">
    <source>
        <dbReference type="EMBL" id="PTK31855.1"/>
    </source>
</evidence>
<dbReference type="EMBL" id="PZHX01000003">
    <property type="protein sequence ID" value="PTK31855.1"/>
    <property type="molecule type" value="Genomic_DNA"/>
</dbReference>
<sequence length="113" mass="13409">MENKNILNLISFTNYDNVEINESLKSEIINNIDLTGYEVENYDEVETYLLKNRESFFNWLLIGDQEDFTIKDLIRAGFKSPNKSFNDLINEQFIDHDERVKLLNNGMILFTYE</sequence>
<proteinExistence type="predicted"/>
<gene>
    <name evidence="1" type="ORF">BUZ51_01950</name>
</gene>
<evidence type="ECO:0000313" key="2">
    <source>
        <dbReference type="Proteomes" id="UP000241540"/>
    </source>
</evidence>
<dbReference type="Proteomes" id="UP000241540">
    <property type="component" value="Unassembled WGS sequence"/>
</dbReference>
<dbReference type="AlphaFoldDB" id="A0A974KY82"/>
<dbReference type="RefSeq" id="WP_107639939.1">
    <property type="nucleotide sequence ID" value="NZ_PZHX01000003.1"/>
</dbReference>
<organism evidence="1 2">
    <name type="scientific">Staphylococcus hominis</name>
    <dbReference type="NCBI Taxonomy" id="1290"/>
    <lineage>
        <taxon>Bacteria</taxon>
        <taxon>Bacillati</taxon>
        <taxon>Bacillota</taxon>
        <taxon>Bacilli</taxon>
        <taxon>Bacillales</taxon>
        <taxon>Staphylococcaceae</taxon>
        <taxon>Staphylococcus</taxon>
    </lineage>
</organism>
<name>A0A974KY82_STAHO</name>
<accession>A0A974KY82</accession>
<comment type="caution">
    <text evidence="1">The sequence shown here is derived from an EMBL/GenBank/DDBJ whole genome shotgun (WGS) entry which is preliminary data.</text>
</comment>
<reference evidence="1 2" key="1">
    <citation type="journal article" date="2016" name="Front. Microbiol.">
        <title>Comprehensive Phylogenetic Analysis of Bovine Non-aureus Staphylococci Species Based on Whole-Genome Sequencing.</title>
        <authorList>
            <person name="Naushad S."/>
            <person name="Barkema H.W."/>
            <person name="Luby C."/>
            <person name="Condas L.A."/>
            <person name="Nobrega D.B."/>
            <person name="Carson D.A."/>
            <person name="De Buck J."/>
        </authorList>
    </citation>
    <scope>NUCLEOTIDE SEQUENCE [LARGE SCALE GENOMIC DNA]</scope>
    <source>
        <strain evidence="1 2">SNUC 5336</strain>
    </source>
</reference>
<protein>
    <submittedName>
        <fullName evidence="1">Uncharacterized protein</fullName>
    </submittedName>
</protein>